<evidence type="ECO:0000313" key="3">
    <source>
        <dbReference type="EMBL" id="KUF40643.1"/>
    </source>
</evidence>
<dbReference type="PANTHER" id="PTHR35849">
    <property type="entry name" value="BLR2341 PROTEIN"/>
    <property type="match status" value="1"/>
</dbReference>
<dbReference type="STRING" id="225992.B5M06_07825"/>
<dbReference type="RefSeq" id="WP_054067340.1">
    <property type="nucleotide sequence ID" value="NZ_CAUCIF010000002.1"/>
</dbReference>
<sequence length="100" mass="10373">MSHTIALPAVLTADTVAAIRTQLLQTMQAQPSGAALALDASGVQSFDSAGLALLLACRRAAQKRQQSLRVLGWTDSLRSLAQVYGVMPLLDPEAATAAAV</sequence>
<dbReference type="SUPFAM" id="SSF52091">
    <property type="entry name" value="SpoIIaa-like"/>
    <property type="match status" value="1"/>
</dbReference>
<dbReference type="Pfam" id="PF13466">
    <property type="entry name" value="STAS_2"/>
    <property type="match status" value="1"/>
</dbReference>
<organism evidence="3 4">
    <name type="scientific">Comamonas kerstersii</name>
    <dbReference type="NCBI Taxonomy" id="225992"/>
    <lineage>
        <taxon>Bacteria</taxon>
        <taxon>Pseudomonadati</taxon>
        <taxon>Pseudomonadota</taxon>
        <taxon>Betaproteobacteria</taxon>
        <taxon>Burkholderiales</taxon>
        <taxon>Comamonadaceae</taxon>
        <taxon>Comamonas</taxon>
    </lineage>
</organism>
<dbReference type="EMBL" id="LPXH01000027">
    <property type="protein sequence ID" value="KUF40643.1"/>
    <property type="molecule type" value="Genomic_DNA"/>
</dbReference>
<dbReference type="InterPro" id="IPR058548">
    <property type="entry name" value="MlaB-like_STAS"/>
</dbReference>
<gene>
    <name evidence="3" type="ORF">AS359_03800</name>
    <name evidence="2" type="ORF">B5M06_07825</name>
</gene>
<dbReference type="Proteomes" id="UP000242792">
    <property type="component" value="Chromosome"/>
</dbReference>
<evidence type="ECO:0000259" key="1">
    <source>
        <dbReference type="PROSITE" id="PS50801"/>
    </source>
</evidence>
<feature type="domain" description="STAS" evidence="1">
    <location>
        <begin position="1"/>
        <end position="100"/>
    </location>
</feature>
<evidence type="ECO:0000313" key="4">
    <source>
        <dbReference type="Proteomes" id="UP000053300"/>
    </source>
</evidence>
<dbReference type="Proteomes" id="UP000053300">
    <property type="component" value="Unassembled WGS sequence"/>
</dbReference>
<keyword evidence="4" id="KW-1185">Reference proteome</keyword>
<reference evidence="3 4" key="1">
    <citation type="submission" date="2015-12" db="EMBL/GenBank/DDBJ databases">
        <title>Complete genome sequence of a multi-drug resistant strain Acidovorax sp. 12322-1.</title>
        <authorList>
            <person name="Ming D."/>
            <person name="Wang M."/>
            <person name="Hu S."/>
            <person name="Zhou Y."/>
            <person name="Jiang T."/>
        </authorList>
    </citation>
    <scope>NUCLEOTIDE SEQUENCE [LARGE SCALE GENOMIC DNA]</scope>
    <source>
        <strain evidence="3 4">12322-1</strain>
    </source>
</reference>
<evidence type="ECO:0000313" key="5">
    <source>
        <dbReference type="Proteomes" id="UP000242792"/>
    </source>
</evidence>
<dbReference type="Gene3D" id="3.30.750.24">
    <property type="entry name" value="STAS domain"/>
    <property type="match status" value="1"/>
</dbReference>
<evidence type="ECO:0000313" key="2">
    <source>
        <dbReference type="EMBL" id="AQZ98179.1"/>
    </source>
</evidence>
<dbReference type="AlphaFoldDB" id="A0A0W7Z054"/>
<dbReference type="InterPro" id="IPR052746">
    <property type="entry name" value="MlaB_ABC_Transporter"/>
</dbReference>
<protein>
    <recommendedName>
        <fullName evidence="1">STAS domain-containing protein</fullName>
    </recommendedName>
</protein>
<name>A0A0W7Z054_9BURK</name>
<proteinExistence type="predicted"/>
<accession>A0A0W7Z054</accession>
<dbReference type="KEGG" id="cke:B5M06_07825"/>
<dbReference type="PANTHER" id="PTHR35849:SF2">
    <property type="entry name" value="BLR2341 PROTEIN"/>
    <property type="match status" value="1"/>
</dbReference>
<dbReference type="InterPro" id="IPR002645">
    <property type="entry name" value="STAS_dom"/>
</dbReference>
<accession>A0A1V0BE23</accession>
<dbReference type="EMBL" id="CP020121">
    <property type="protein sequence ID" value="AQZ98179.1"/>
    <property type="molecule type" value="Genomic_DNA"/>
</dbReference>
<dbReference type="CDD" id="cd07043">
    <property type="entry name" value="STAS_anti-anti-sigma_factors"/>
    <property type="match status" value="1"/>
</dbReference>
<dbReference type="OrthoDB" id="9156744at2"/>
<dbReference type="PROSITE" id="PS50801">
    <property type="entry name" value="STAS"/>
    <property type="match status" value="1"/>
</dbReference>
<reference evidence="2 5" key="2">
    <citation type="submission" date="2017-03" db="EMBL/GenBank/DDBJ databases">
        <title>Rapid Whole Genome Sequencing of Comamonas kerstersii Causing Continuous ambulatory Peritoneal Dialysis-Associated Peritonitis.</title>
        <authorList>
            <person name="Zheng B."/>
        </authorList>
    </citation>
    <scope>NUCLEOTIDE SEQUENCE [LARGE SCALE GENOMIC DNA]</scope>
    <source>
        <strain evidence="2 5">8943</strain>
    </source>
</reference>
<dbReference type="InterPro" id="IPR036513">
    <property type="entry name" value="STAS_dom_sf"/>
</dbReference>
<dbReference type="GeneID" id="83039230"/>